<dbReference type="Pfam" id="PF01177">
    <property type="entry name" value="Asp_Glu_race"/>
    <property type="match status" value="1"/>
</dbReference>
<dbReference type="PANTHER" id="PTHR21198">
    <property type="entry name" value="GLUTAMATE RACEMASE"/>
    <property type="match status" value="1"/>
</dbReference>
<proteinExistence type="inferred from homology"/>
<dbReference type="Gene3D" id="3.40.50.1860">
    <property type="match status" value="2"/>
</dbReference>
<evidence type="ECO:0000256" key="2">
    <source>
        <dbReference type="ARBA" id="ARBA00023235"/>
    </source>
</evidence>
<accession>A0A838AAE2</accession>
<dbReference type="NCBIfam" id="TIGR00035">
    <property type="entry name" value="asp_race"/>
    <property type="match status" value="1"/>
</dbReference>
<dbReference type="PANTHER" id="PTHR21198:SF7">
    <property type="entry name" value="ASPARTATE-GLUTAMATE RACEMASE FAMILY"/>
    <property type="match status" value="1"/>
</dbReference>
<keyword evidence="4" id="KW-1185">Reference proteome</keyword>
<dbReference type="EMBL" id="JACCKD010000004">
    <property type="protein sequence ID" value="MBA0126198.1"/>
    <property type="molecule type" value="Genomic_DNA"/>
</dbReference>
<evidence type="ECO:0000256" key="1">
    <source>
        <dbReference type="ARBA" id="ARBA00007847"/>
    </source>
</evidence>
<comment type="caution">
    <text evidence="3">The sequence shown here is derived from an EMBL/GenBank/DDBJ whole genome shotgun (WGS) entry which is preliminary data.</text>
</comment>
<evidence type="ECO:0000313" key="3">
    <source>
        <dbReference type="EMBL" id="MBA0126198.1"/>
    </source>
</evidence>
<dbReference type="GO" id="GO:0047661">
    <property type="term" value="F:amino-acid racemase activity"/>
    <property type="evidence" value="ECO:0007669"/>
    <property type="project" value="InterPro"/>
</dbReference>
<dbReference type="AlphaFoldDB" id="A0A838AAE2"/>
<evidence type="ECO:0000313" key="4">
    <source>
        <dbReference type="Proteomes" id="UP000582974"/>
    </source>
</evidence>
<dbReference type="Proteomes" id="UP000582974">
    <property type="component" value="Unassembled WGS sequence"/>
</dbReference>
<name>A0A838AAE2_9PSEU</name>
<reference evidence="3 4" key="1">
    <citation type="submission" date="2020-07" db="EMBL/GenBank/DDBJ databases">
        <title>Genome of Haloechinothrix sp.</title>
        <authorList>
            <person name="Tang S.-K."/>
            <person name="Yang L."/>
            <person name="Zhu W.-Y."/>
        </authorList>
    </citation>
    <scope>NUCLEOTIDE SEQUENCE [LARGE SCALE GENOMIC DNA]</scope>
    <source>
        <strain evidence="3 4">YIM 98757</strain>
    </source>
</reference>
<gene>
    <name evidence="3" type="ORF">H0B56_11660</name>
</gene>
<dbReference type="InterPro" id="IPR004380">
    <property type="entry name" value="Asp_race"/>
</dbReference>
<comment type="similarity">
    <text evidence="1">Belongs to the aspartate/glutamate racemases family.</text>
</comment>
<protein>
    <submittedName>
        <fullName evidence="3">Amino acid racemase</fullName>
        <ecNumber evidence="3">5.1.1.-</ecNumber>
    </submittedName>
</protein>
<dbReference type="EC" id="5.1.1.-" evidence="3"/>
<organism evidence="3 4">
    <name type="scientific">Haloechinothrix aidingensis</name>
    <dbReference type="NCBI Taxonomy" id="2752311"/>
    <lineage>
        <taxon>Bacteria</taxon>
        <taxon>Bacillati</taxon>
        <taxon>Actinomycetota</taxon>
        <taxon>Actinomycetes</taxon>
        <taxon>Pseudonocardiales</taxon>
        <taxon>Pseudonocardiaceae</taxon>
        <taxon>Haloechinothrix</taxon>
    </lineage>
</organism>
<dbReference type="InterPro" id="IPR001920">
    <property type="entry name" value="Asp/Glu_race"/>
</dbReference>
<dbReference type="RefSeq" id="WP_180893042.1">
    <property type="nucleotide sequence ID" value="NZ_JACCKD010000004.1"/>
</dbReference>
<dbReference type="SUPFAM" id="SSF53681">
    <property type="entry name" value="Aspartate/glutamate racemase"/>
    <property type="match status" value="2"/>
</dbReference>
<keyword evidence="2 3" id="KW-0413">Isomerase</keyword>
<dbReference type="InterPro" id="IPR015942">
    <property type="entry name" value="Asp/Glu/hydantoin_racemase"/>
</dbReference>
<sequence>MRHIGIVAHSVPGSAQCFQAVAQHGQQVMGTHKHPDVTLDCIPMGRSMPAWEAGEYDTIRTVLAESTARLASAGAEFFVCPDNTAHLALERPGPDLALPGLHIAEVVAQRAATAGHRTVGVLGTRWTMEAELYPRVLAAHGLSCRAPSAEDRAEIQRITFEQLVNGLFTDAALERFVEIINRLGDRGCDAVALVCTEFPLLVPPEAAPLPTLDSTDLLARAAVRVATDGHELPGWRGGPPG</sequence>